<name>T1BHH7_9ZZZZ</name>
<organism evidence="6">
    <name type="scientific">mine drainage metagenome</name>
    <dbReference type="NCBI Taxonomy" id="410659"/>
    <lineage>
        <taxon>unclassified sequences</taxon>
        <taxon>metagenomes</taxon>
        <taxon>ecological metagenomes</taxon>
    </lineage>
</organism>
<dbReference type="InterPro" id="IPR036291">
    <property type="entry name" value="NAD(P)-bd_dom_sf"/>
</dbReference>
<evidence type="ECO:0000256" key="4">
    <source>
        <dbReference type="ARBA" id="ARBA00023239"/>
    </source>
</evidence>
<dbReference type="InterPro" id="IPR006368">
    <property type="entry name" value="GDP_Man_deHydtase"/>
</dbReference>
<sequence>PDYVEAMWRMLQQDEPQDFVIATGETHTVREWVEASFAAADLDWHEYVKIDEQFLRPAEVHLLKGDASKAESVLGWVPKVRMSELVQMMVRHDLEVVAGTPVRSV</sequence>
<dbReference type="EMBL" id="AUZX01005088">
    <property type="protein sequence ID" value="EQD69097.1"/>
    <property type="molecule type" value="Genomic_DNA"/>
</dbReference>
<reference evidence="6" key="2">
    <citation type="journal article" date="2014" name="ISME J.">
        <title>Microbial stratification in low pH oxic and suboxic macroscopic growths along an acid mine drainage.</title>
        <authorList>
            <person name="Mendez-Garcia C."/>
            <person name="Mesa V."/>
            <person name="Sprenger R.R."/>
            <person name="Richter M."/>
            <person name="Diez M.S."/>
            <person name="Solano J."/>
            <person name="Bargiela R."/>
            <person name="Golyshina O.V."/>
            <person name="Manteca A."/>
            <person name="Ramos J.L."/>
            <person name="Gallego J.R."/>
            <person name="Llorente I."/>
            <person name="Martins Dos Santos V.A."/>
            <person name="Jensen O.N."/>
            <person name="Pelaez A.I."/>
            <person name="Sanchez J."/>
            <person name="Ferrer M."/>
        </authorList>
    </citation>
    <scope>NUCLEOTIDE SEQUENCE</scope>
</reference>
<protein>
    <recommendedName>
        <fullName evidence="3">GDP-mannose 4,6-dehydratase</fullName>
        <ecNumber evidence="3">4.2.1.47</ecNumber>
    </recommendedName>
</protein>
<evidence type="ECO:0000313" key="6">
    <source>
        <dbReference type="EMBL" id="EQD69097.1"/>
    </source>
</evidence>
<evidence type="ECO:0000256" key="2">
    <source>
        <dbReference type="ARBA" id="ARBA00009263"/>
    </source>
</evidence>
<dbReference type="Pfam" id="PF16363">
    <property type="entry name" value="GDP_Man_Dehyd"/>
    <property type="match status" value="1"/>
</dbReference>
<feature type="domain" description="NAD(P)-binding" evidence="5">
    <location>
        <begin position="1"/>
        <end position="89"/>
    </location>
</feature>
<dbReference type="SUPFAM" id="SSF51735">
    <property type="entry name" value="NAD(P)-binding Rossmann-fold domains"/>
    <property type="match status" value="1"/>
</dbReference>
<dbReference type="Gene3D" id="3.90.25.10">
    <property type="entry name" value="UDP-galactose 4-epimerase, domain 1"/>
    <property type="match status" value="1"/>
</dbReference>
<evidence type="ECO:0000259" key="5">
    <source>
        <dbReference type="Pfam" id="PF16363"/>
    </source>
</evidence>
<dbReference type="AlphaFoldDB" id="T1BHH7"/>
<reference evidence="6" key="1">
    <citation type="submission" date="2013-08" db="EMBL/GenBank/DDBJ databases">
        <authorList>
            <person name="Mendez C."/>
            <person name="Richter M."/>
            <person name="Ferrer M."/>
            <person name="Sanchez J."/>
        </authorList>
    </citation>
    <scope>NUCLEOTIDE SEQUENCE</scope>
</reference>
<dbReference type="InterPro" id="IPR016040">
    <property type="entry name" value="NAD(P)-bd_dom"/>
</dbReference>
<dbReference type="GO" id="GO:0042351">
    <property type="term" value="P:'de novo' GDP-L-fucose biosynthetic process"/>
    <property type="evidence" value="ECO:0007669"/>
    <property type="project" value="TreeGrafter"/>
</dbReference>
<comment type="cofactor">
    <cofactor evidence="1">
        <name>NADP(+)</name>
        <dbReference type="ChEBI" id="CHEBI:58349"/>
    </cofactor>
</comment>
<dbReference type="EC" id="4.2.1.47" evidence="3"/>
<proteinExistence type="inferred from homology"/>
<comment type="caution">
    <text evidence="6">The sequence shown here is derived from an EMBL/GenBank/DDBJ whole genome shotgun (WGS) entry which is preliminary data.</text>
</comment>
<dbReference type="GO" id="GO:0008446">
    <property type="term" value="F:GDP-mannose 4,6-dehydratase activity"/>
    <property type="evidence" value="ECO:0007669"/>
    <property type="project" value="UniProtKB-EC"/>
</dbReference>
<feature type="non-terminal residue" evidence="6">
    <location>
        <position position="1"/>
    </location>
</feature>
<comment type="similarity">
    <text evidence="2">Belongs to the NAD(P)-dependent epimerase/dehydratase family. GDP-mannose 4,6-dehydratase subfamily.</text>
</comment>
<dbReference type="PANTHER" id="PTHR43715:SF1">
    <property type="entry name" value="GDP-MANNOSE 4,6 DEHYDRATASE"/>
    <property type="match status" value="1"/>
</dbReference>
<evidence type="ECO:0000256" key="1">
    <source>
        <dbReference type="ARBA" id="ARBA00001937"/>
    </source>
</evidence>
<accession>T1BHH7</accession>
<evidence type="ECO:0000256" key="3">
    <source>
        <dbReference type="ARBA" id="ARBA00011989"/>
    </source>
</evidence>
<dbReference type="PANTHER" id="PTHR43715">
    <property type="entry name" value="GDP-MANNOSE 4,6-DEHYDRATASE"/>
    <property type="match status" value="1"/>
</dbReference>
<gene>
    <name evidence="6" type="ORF">B1A_07036</name>
</gene>
<keyword evidence="4" id="KW-0456">Lyase</keyword>